<comment type="caution">
    <text evidence="3">The sequence shown here is derived from an EMBL/GenBank/DDBJ whole genome shotgun (WGS) entry which is preliminary data.</text>
</comment>
<sequence>MGQGSSCCQEEPLEIPKEVVLHKYDEPSAEEPDTMKVTPKPAPESPLVGHGLQKPMSGTSRLEKMEQLAVDTEIVRGITLRESLRSFGRLWRWSPLDLREEDRKKLWQRSKQVPGFDTFLSHTWLTAGRWKVLTLLVRSGWHMMLVGWFFGVLVAMLLCLVDILPMPVPWLVETVGFTKVCQLSWWILILGTTSSLLGLLGSVYVPNSVSRSEVCFLDVVSIHQTDAQLMERGIYGLGGFLKVAKELRVLWSPPYLSRLWCVFELAAYRTANPEGKITLNPLFIESLCGIMFLGNLAGSVLYTTMQLRKMSQSYTIGSYMMGMLPLLAAVHVLRREVQLRRHLALGLSNFKLSEAECRNDFDREFIYSGIIQWYGSLEAFTAYVRKSLRMELIGCAYFQLRIPPGYLLLICIGPVSASLEGFLALLKGEAPAEVLMRYLIGRVLATDLCWQLFALKLMLTLCDTLGARPWPGLLNCVKSLLIFMVFCACSIVGGAIGEVTWTRSLVGCIIWLGCNGLLILAMIGMKKCVHMKLECYMKEDVEQPIDGSPIGSPIDSPRPSNDR</sequence>
<keyword evidence="2" id="KW-0812">Transmembrane</keyword>
<feature type="region of interest" description="Disordered" evidence="1">
    <location>
        <begin position="23"/>
        <end position="54"/>
    </location>
</feature>
<gene>
    <name evidence="3" type="ORF">SCF082_LOCUS14718</name>
</gene>
<feature type="transmembrane region" description="Helical" evidence="2">
    <location>
        <begin position="480"/>
        <end position="497"/>
    </location>
</feature>
<feature type="transmembrane region" description="Helical" evidence="2">
    <location>
        <begin position="406"/>
        <end position="426"/>
    </location>
</feature>
<feature type="transmembrane region" description="Helical" evidence="2">
    <location>
        <begin position="184"/>
        <end position="205"/>
    </location>
</feature>
<feature type="transmembrane region" description="Helical" evidence="2">
    <location>
        <begin position="503"/>
        <end position="523"/>
    </location>
</feature>
<accession>A0ABP0K157</accession>
<keyword evidence="4" id="KW-1185">Reference proteome</keyword>
<dbReference type="EMBL" id="CAXAMM010009280">
    <property type="protein sequence ID" value="CAK9019914.1"/>
    <property type="molecule type" value="Genomic_DNA"/>
</dbReference>
<evidence type="ECO:0000313" key="4">
    <source>
        <dbReference type="Proteomes" id="UP001642464"/>
    </source>
</evidence>
<evidence type="ECO:0000256" key="2">
    <source>
        <dbReference type="SAM" id="Phobius"/>
    </source>
</evidence>
<keyword evidence="2" id="KW-0472">Membrane</keyword>
<name>A0ABP0K157_9DINO</name>
<dbReference type="Proteomes" id="UP001642464">
    <property type="component" value="Unassembled WGS sequence"/>
</dbReference>
<organism evidence="3 4">
    <name type="scientific">Durusdinium trenchii</name>
    <dbReference type="NCBI Taxonomy" id="1381693"/>
    <lineage>
        <taxon>Eukaryota</taxon>
        <taxon>Sar</taxon>
        <taxon>Alveolata</taxon>
        <taxon>Dinophyceae</taxon>
        <taxon>Suessiales</taxon>
        <taxon>Symbiodiniaceae</taxon>
        <taxon>Durusdinium</taxon>
    </lineage>
</organism>
<evidence type="ECO:0000256" key="1">
    <source>
        <dbReference type="SAM" id="MobiDB-lite"/>
    </source>
</evidence>
<proteinExistence type="predicted"/>
<feature type="transmembrane region" description="Helical" evidence="2">
    <location>
        <begin position="438"/>
        <end position="459"/>
    </location>
</feature>
<feature type="transmembrane region" description="Helical" evidence="2">
    <location>
        <begin position="145"/>
        <end position="164"/>
    </location>
</feature>
<evidence type="ECO:0000313" key="3">
    <source>
        <dbReference type="EMBL" id="CAK9019914.1"/>
    </source>
</evidence>
<feature type="transmembrane region" description="Helical" evidence="2">
    <location>
        <begin position="282"/>
        <end position="302"/>
    </location>
</feature>
<feature type="transmembrane region" description="Helical" evidence="2">
    <location>
        <begin position="314"/>
        <end position="333"/>
    </location>
</feature>
<keyword evidence="2" id="KW-1133">Transmembrane helix</keyword>
<reference evidence="3 4" key="1">
    <citation type="submission" date="2024-02" db="EMBL/GenBank/DDBJ databases">
        <authorList>
            <person name="Chen Y."/>
            <person name="Shah S."/>
            <person name="Dougan E. K."/>
            <person name="Thang M."/>
            <person name="Chan C."/>
        </authorList>
    </citation>
    <scope>NUCLEOTIDE SEQUENCE [LARGE SCALE GENOMIC DNA]</scope>
</reference>
<protein>
    <submittedName>
        <fullName evidence="3">Uncharacterized protein</fullName>
    </submittedName>
</protein>